<keyword evidence="2" id="KW-0862">Zinc</keyword>
<dbReference type="PANTHER" id="PTHR44154:SF1">
    <property type="entry name" value="QUINONE OXIDOREDUCTASE"/>
    <property type="match status" value="1"/>
</dbReference>
<evidence type="ECO:0000313" key="4">
    <source>
        <dbReference type="EMBL" id="AND70971.1"/>
    </source>
</evidence>
<keyword evidence="5" id="KW-1185">Reference proteome</keyword>
<sequence>MKAVAYRHSLPIDDVRSLIDVELPDPPAPTGRDLLVRVHAVSVNPVDTKIRRNVDPAGADKVLGWDAAGVVVAVGPEASLFKPGDEVIYAGAIDRAGSNAELQRVDERIVGRKPSSLDFAQAAALPLTSVTAWELLFDRLGVARGEASGTLLVVGAAGGVGSMAVQMARKLTGLTVIGSASRPETQAWVRELGAHHVVDHRHGLLEPVRAVAPEGVDYVMSLTHTEQHYEALVELLRPQGKLGLIDDPATPIDIRAMKRKSISLHWEFMYTRSLFHTADMAAQHRLLQEVADLVDAGALRGTMREHFGTINAANLRRAHAQLESGSTIGKIVLEGFGG</sequence>
<dbReference type="InterPro" id="IPR014182">
    <property type="entry name" value="ADH_Zn_typ-1"/>
</dbReference>
<comment type="similarity">
    <text evidence="2">Belongs to the zinc-containing alcohol dehydrogenase family. Quinone oxidoreductase subfamily.</text>
</comment>
<reference evidence="4 5" key="1">
    <citation type="submission" date="2016-02" db="EMBL/GenBank/DDBJ databases">
        <title>Complete genome sequencing and analysis of ATSB10, Dyella thiooxydans isolated from rhizosphere soil of sunflower (Helianthus annuus L.).</title>
        <authorList>
            <person name="Lee Y."/>
            <person name="Hwangbo K."/>
            <person name="Chung H."/>
            <person name="Yoo J."/>
            <person name="Kim K.Y."/>
            <person name="Sa T.M."/>
            <person name="Um Y."/>
            <person name="Madhaiyan M."/>
        </authorList>
    </citation>
    <scope>NUCLEOTIDE SEQUENCE [LARGE SCALE GENOMIC DNA]</scope>
    <source>
        <strain evidence="4 5">ATSB10</strain>
    </source>
</reference>
<dbReference type="NCBIfam" id="TIGR02817">
    <property type="entry name" value="adh_fam_1"/>
    <property type="match status" value="1"/>
</dbReference>
<organism evidence="4 5">
    <name type="scientific">Dyella thiooxydans</name>
    <dbReference type="NCBI Taxonomy" id="445710"/>
    <lineage>
        <taxon>Bacteria</taxon>
        <taxon>Pseudomonadati</taxon>
        <taxon>Pseudomonadota</taxon>
        <taxon>Gammaproteobacteria</taxon>
        <taxon>Lysobacterales</taxon>
        <taxon>Rhodanobacteraceae</taxon>
        <taxon>Dyella</taxon>
    </lineage>
</organism>
<dbReference type="InterPro" id="IPR013154">
    <property type="entry name" value="ADH-like_N"/>
</dbReference>
<protein>
    <recommendedName>
        <fullName evidence="2">Zinc-type alcohol dehydrogenase-like protein</fullName>
    </recommendedName>
</protein>
<dbReference type="SUPFAM" id="SSF50129">
    <property type="entry name" value="GroES-like"/>
    <property type="match status" value="1"/>
</dbReference>
<dbReference type="InterPro" id="IPR011032">
    <property type="entry name" value="GroES-like_sf"/>
</dbReference>
<dbReference type="InterPro" id="IPR036291">
    <property type="entry name" value="NAD(P)-bd_dom_sf"/>
</dbReference>
<dbReference type="PATRIC" id="fig|445710.3.peg.3517"/>
<name>A0A160N4I5_9GAMM</name>
<dbReference type="InterPro" id="IPR020843">
    <property type="entry name" value="ER"/>
</dbReference>
<dbReference type="PANTHER" id="PTHR44154">
    <property type="entry name" value="QUINONE OXIDOREDUCTASE"/>
    <property type="match status" value="1"/>
</dbReference>
<dbReference type="Gene3D" id="3.90.180.10">
    <property type="entry name" value="Medium-chain alcohol dehydrogenases, catalytic domain"/>
    <property type="match status" value="1"/>
</dbReference>
<dbReference type="GO" id="GO:0016491">
    <property type="term" value="F:oxidoreductase activity"/>
    <property type="evidence" value="ECO:0007669"/>
    <property type="project" value="UniProtKB-KW"/>
</dbReference>
<dbReference type="RefSeq" id="WP_063673944.1">
    <property type="nucleotide sequence ID" value="NZ_CP014841.1"/>
</dbReference>
<keyword evidence="1" id="KW-0521">NADP</keyword>
<gene>
    <name evidence="4" type="ORF">ATSB10_35170</name>
</gene>
<dbReference type="SMART" id="SM00829">
    <property type="entry name" value="PKS_ER"/>
    <property type="match status" value="1"/>
</dbReference>
<dbReference type="AlphaFoldDB" id="A0A160N4I5"/>
<proteinExistence type="inferred from homology"/>
<keyword evidence="2" id="KW-0479">Metal-binding</keyword>
<feature type="domain" description="Enoyl reductase (ER)" evidence="3">
    <location>
        <begin position="13"/>
        <end position="333"/>
    </location>
</feature>
<evidence type="ECO:0000256" key="1">
    <source>
        <dbReference type="ARBA" id="ARBA00022857"/>
    </source>
</evidence>
<keyword evidence="2" id="KW-0560">Oxidoreductase</keyword>
<dbReference type="Pfam" id="PF08240">
    <property type="entry name" value="ADH_N"/>
    <property type="match status" value="1"/>
</dbReference>
<dbReference type="Gene3D" id="3.40.50.720">
    <property type="entry name" value="NAD(P)-binding Rossmann-like Domain"/>
    <property type="match status" value="1"/>
</dbReference>
<dbReference type="InterPro" id="IPR051603">
    <property type="entry name" value="Zinc-ADH_QOR/CCCR"/>
</dbReference>
<evidence type="ECO:0000256" key="2">
    <source>
        <dbReference type="RuleBase" id="RU364000"/>
    </source>
</evidence>
<dbReference type="Proteomes" id="UP000077255">
    <property type="component" value="Chromosome"/>
</dbReference>
<dbReference type="OrthoDB" id="9785812at2"/>
<dbReference type="KEGG" id="dtx:ATSB10_35170"/>
<dbReference type="STRING" id="445710.ATSB10_35170"/>
<dbReference type="CDD" id="cd08252">
    <property type="entry name" value="AL_MDR"/>
    <property type="match status" value="1"/>
</dbReference>
<evidence type="ECO:0000313" key="5">
    <source>
        <dbReference type="Proteomes" id="UP000077255"/>
    </source>
</evidence>
<dbReference type="SUPFAM" id="SSF51735">
    <property type="entry name" value="NAD(P)-binding Rossmann-fold domains"/>
    <property type="match status" value="1"/>
</dbReference>
<evidence type="ECO:0000259" key="3">
    <source>
        <dbReference type="SMART" id="SM00829"/>
    </source>
</evidence>
<dbReference type="EMBL" id="CP014841">
    <property type="protein sequence ID" value="AND70971.1"/>
    <property type="molecule type" value="Genomic_DNA"/>
</dbReference>
<dbReference type="Pfam" id="PF13602">
    <property type="entry name" value="ADH_zinc_N_2"/>
    <property type="match status" value="1"/>
</dbReference>
<dbReference type="GO" id="GO:0008270">
    <property type="term" value="F:zinc ion binding"/>
    <property type="evidence" value="ECO:0007669"/>
    <property type="project" value="InterPro"/>
</dbReference>
<accession>A0A160N4I5</accession>